<evidence type="ECO:0000313" key="4">
    <source>
        <dbReference type="Proteomes" id="UP000654075"/>
    </source>
</evidence>
<evidence type="ECO:0000256" key="1">
    <source>
        <dbReference type="SAM" id="Coils"/>
    </source>
</evidence>
<feature type="region of interest" description="Disordered" evidence="2">
    <location>
        <begin position="520"/>
        <end position="555"/>
    </location>
</feature>
<dbReference type="EMBL" id="CAJNNV010002254">
    <property type="protein sequence ID" value="CAE8586871.1"/>
    <property type="molecule type" value="Genomic_DNA"/>
</dbReference>
<feature type="region of interest" description="Disordered" evidence="2">
    <location>
        <begin position="46"/>
        <end position="75"/>
    </location>
</feature>
<name>A0A813DKT9_POLGL</name>
<feature type="compositionally biased region" description="Acidic residues" evidence="2">
    <location>
        <begin position="521"/>
        <end position="531"/>
    </location>
</feature>
<feature type="compositionally biased region" description="Polar residues" evidence="2">
    <location>
        <begin position="95"/>
        <end position="104"/>
    </location>
</feature>
<comment type="caution">
    <text evidence="3">The sequence shown here is derived from an EMBL/GenBank/DDBJ whole genome shotgun (WGS) entry which is preliminary data.</text>
</comment>
<keyword evidence="1" id="KW-0175">Coiled coil</keyword>
<reference evidence="3" key="1">
    <citation type="submission" date="2021-02" db="EMBL/GenBank/DDBJ databases">
        <authorList>
            <person name="Dougan E. K."/>
            <person name="Rhodes N."/>
            <person name="Thang M."/>
            <person name="Chan C."/>
        </authorList>
    </citation>
    <scope>NUCLEOTIDE SEQUENCE</scope>
</reference>
<dbReference type="SUPFAM" id="SSF48403">
    <property type="entry name" value="Ankyrin repeat"/>
    <property type="match status" value="1"/>
</dbReference>
<evidence type="ECO:0000256" key="2">
    <source>
        <dbReference type="SAM" id="MobiDB-lite"/>
    </source>
</evidence>
<accession>A0A813DKT9</accession>
<dbReference type="AlphaFoldDB" id="A0A813DKT9"/>
<organism evidence="3 4">
    <name type="scientific">Polarella glacialis</name>
    <name type="common">Dinoflagellate</name>
    <dbReference type="NCBI Taxonomy" id="89957"/>
    <lineage>
        <taxon>Eukaryota</taxon>
        <taxon>Sar</taxon>
        <taxon>Alveolata</taxon>
        <taxon>Dinophyceae</taxon>
        <taxon>Suessiales</taxon>
        <taxon>Suessiaceae</taxon>
        <taxon>Polarella</taxon>
    </lineage>
</organism>
<keyword evidence="4" id="KW-1185">Reference proteome</keyword>
<feature type="region of interest" description="Disordered" evidence="2">
    <location>
        <begin position="95"/>
        <end position="117"/>
    </location>
</feature>
<feature type="region of interest" description="Disordered" evidence="2">
    <location>
        <begin position="131"/>
        <end position="183"/>
    </location>
</feature>
<feature type="region of interest" description="Disordered" evidence="2">
    <location>
        <begin position="258"/>
        <end position="327"/>
    </location>
</feature>
<sequence length="700" mass="75527">MGVMRGTPEAIPLFMPAVSPILQVSSLPSGSRVTHTKVSTRPVAMLNRSTGREKSVQDRDVGEWHSSSTGDPYSEIKIQRSPQGIQDGLADSLATSAASPTNHGSKGETSRRLMACPGNSSSFARHFSITRSASSPTGLPGHSSSSAGFAERPRQVQSATSLPGIGGVRLTRSPPSSPLNPANVGNAREASALCGMVEVGNVCRGELILNFFQPQLLRFGLSFLRSLVMFRQMSFPAFAAFSTAGSLPSVSQGARVVRPGRMGRRERTEMKATPSSKRGQASSSRRVKDIASPSGEDSWQMTGEPAEAKEAEGEGEQVGPNMPDLGSFSRKVKAEMENSCKVIQDCMAKTMQDMMTTCKQELAALADVVNSSMNLKWEAAVTEMKGQVEQILSQFDRKLVSAMAEMQNQMEPRTPDIERKIAAVTVGVNTEFGQKLHSIDRHVDAAQDMTQDLKDAIADSEQRLHFLSTTTQAMQAEVQEEVKELQASLKKANEQIAEMTVRMDMLRAAAVTVQVAQAGEAAEEEVAEEAQSESGASDTSSLDPQEPAQPPPSDALWIAIRGNKGCEALELLKLPQVPGLNDPKGSCSMLCWAIASDLQEVAVELLRRPDFLQVNEKHIDSGLTCLHRAALKGQLQVCKAILARDDFSEAQARITQGMPGSTRALCRGLPHNCPIGSTALDIARREGWQSIVEMLQLANW</sequence>
<feature type="compositionally biased region" description="Polar residues" evidence="2">
    <location>
        <begin position="273"/>
        <end position="284"/>
    </location>
</feature>
<feature type="compositionally biased region" description="Basic and acidic residues" evidence="2">
    <location>
        <begin position="50"/>
        <end position="63"/>
    </location>
</feature>
<dbReference type="Gene3D" id="1.20.120.20">
    <property type="entry name" value="Apolipoprotein"/>
    <property type="match status" value="1"/>
</dbReference>
<evidence type="ECO:0000313" key="3">
    <source>
        <dbReference type="EMBL" id="CAE8586871.1"/>
    </source>
</evidence>
<feature type="compositionally biased region" description="Polar residues" evidence="2">
    <location>
        <begin position="131"/>
        <end position="147"/>
    </location>
</feature>
<dbReference type="InterPro" id="IPR036770">
    <property type="entry name" value="Ankyrin_rpt-contain_sf"/>
</dbReference>
<dbReference type="Gene3D" id="1.25.40.20">
    <property type="entry name" value="Ankyrin repeat-containing domain"/>
    <property type="match status" value="1"/>
</dbReference>
<proteinExistence type="predicted"/>
<feature type="coiled-coil region" evidence="1">
    <location>
        <begin position="443"/>
        <end position="509"/>
    </location>
</feature>
<gene>
    <name evidence="3" type="ORF">PGLA1383_LOCUS5716</name>
</gene>
<protein>
    <submittedName>
        <fullName evidence="3">Uncharacterized protein</fullName>
    </submittedName>
</protein>
<dbReference type="Proteomes" id="UP000654075">
    <property type="component" value="Unassembled WGS sequence"/>
</dbReference>